<reference evidence="3" key="1">
    <citation type="submission" date="2019-07" db="EMBL/GenBank/DDBJ databases">
        <title>Toxilogical consequences of a new and cryptic species of cyanobacteria (Komarekiella delphini-convector) recovered from the epidermis of a bottlenose dolphin and 1500 ft. in the air.</title>
        <authorList>
            <person name="Brown A.O."/>
            <person name="Dvorak P."/>
            <person name="Villanueva C.D."/>
            <person name="Foss A.J."/>
            <person name="Garvey A.D."/>
            <person name="Gibson Q.A."/>
            <person name="Johansen J.R."/>
            <person name="Casamatta D.A."/>
        </authorList>
    </citation>
    <scope>NUCLEOTIDE SEQUENCE</scope>
    <source>
        <strain evidence="3">SJRDD-AB1</strain>
    </source>
</reference>
<evidence type="ECO:0000313" key="4">
    <source>
        <dbReference type="Proteomes" id="UP001165986"/>
    </source>
</evidence>
<dbReference type="AlphaFoldDB" id="A0AA40VVZ3"/>
<keyword evidence="4" id="KW-1185">Reference proteome</keyword>
<dbReference type="RefSeq" id="WP_191762590.1">
    <property type="nucleotide sequence ID" value="NZ_VJXY01000150.1"/>
</dbReference>
<feature type="domain" description="Transposase DDE" evidence="2">
    <location>
        <begin position="402"/>
        <end position="525"/>
    </location>
</feature>
<dbReference type="InterPro" id="IPR008490">
    <property type="entry name" value="Transposase_InsH_N"/>
</dbReference>
<dbReference type="PANTHER" id="PTHR35604">
    <property type="entry name" value="TRANSPOSASE INSH FOR INSERTION SEQUENCE ELEMENT IS5A-RELATED"/>
    <property type="match status" value="1"/>
</dbReference>
<proteinExistence type="predicted"/>
<organism evidence="3 4">
    <name type="scientific">Komarekiella delphini-convector SJRDD-AB1</name>
    <dbReference type="NCBI Taxonomy" id="2593771"/>
    <lineage>
        <taxon>Bacteria</taxon>
        <taxon>Bacillati</taxon>
        <taxon>Cyanobacteriota</taxon>
        <taxon>Cyanophyceae</taxon>
        <taxon>Nostocales</taxon>
        <taxon>Nostocaceae</taxon>
        <taxon>Komarekiella</taxon>
        <taxon>Komarekiella delphini-convector</taxon>
    </lineage>
</organism>
<dbReference type="InterPro" id="IPR025668">
    <property type="entry name" value="Tnp_DDE_dom"/>
</dbReference>
<evidence type="ECO:0000313" key="3">
    <source>
        <dbReference type="EMBL" id="MBD6621272.1"/>
    </source>
</evidence>
<feature type="domain" description="Transposase InsH N-terminal" evidence="1">
    <location>
        <begin position="20"/>
        <end position="113"/>
    </location>
</feature>
<accession>A0AA40VVZ3</accession>
<protein>
    <submittedName>
        <fullName evidence="3">IS1182 family transposase</fullName>
    </submittedName>
</protein>
<dbReference type="Pfam" id="PF13751">
    <property type="entry name" value="DDE_Tnp_1_6"/>
    <property type="match status" value="1"/>
</dbReference>
<dbReference type="EMBL" id="VJXY01000150">
    <property type="protein sequence ID" value="MBD6621272.1"/>
    <property type="molecule type" value="Genomic_DNA"/>
</dbReference>
<sequence>MCLHPEEIPPIPDETVRVAKAAFPKGNLYMRLRDELGVFYQDEDFASLYPQRGQPAQAPWRLAMILVMQYLENLSDRQATLAVQGRIDWKYALSLELTDPGFDFSVLSEFRDRLIAGGVEQQILDLMLSKFTERKLLSARGKQRTDSTHVLTVVRDLTRLEHLGETLRYALNAVAEVAPIWLKSLAPAEWYDRYSRRFEDTRLPRTASEREVLAQTIGADGFYLLDNIYSQTSPTELRQLPAVEVLRQVWLQQYYAPTDKIQLRNEKDGSPGAVRIRSPYDLDARNSTKRTTNWTGYKVHLTESCDEDSPHMITHVETTAATTQDVTVVPSIHQALGEKNLLPQQHLVDQAYTSAQLLSTSERDYEIDLLGPVALNVGWQAKAGLGFDLSHFKIDWQQKAVYCPQGKRSYLWKKNKSVYGKPVIYVEFRQLDCLACPVRNQCTRAKTNPRGLTIQAQSDYQALQKARDRQKTEQFQKQYALRSGIEGTISQGIRAFELRDCRYIGLAKTYLQHILTAAAINLSRVFAWLEDIPLAKTRSSHFARLADATVC</sequence>
<dbReference type="Proteomes" id="UP001165986">
    <property type="component" value="Unassembled WGS sequence"/>
</dbReference>
<evidence type="ECO:0000259" key="1">
    <source>
        <dbReference type="Pfam" id="PF05598"/>
    </source>
</evidence>
<dbReference type="InterPro" id="IPR047629">
    <property type="entry name" value="IS1182_transpos"/>
</dbReference>
<comment type="caution">
    <text evidence="3">The sequence shown here is derived from an EMBL/GenBank/DDBJ whole genome shotgun (WGS) entry which is preliminary data.</text>
</comment>
<evidence type="ECO:0000259" key="2">
    <source>
        <dbReference type="Pfam" id="PF13751"/>
    </source>
</evidence>
<dbReference type="Pfam" id="PF05598">
    <property type="entry name" value="DUF772"/>
    <property type="match status" value="1"/>
</dbReference>
<dbReference type="NCBIfam" id="NF033551">
    <property type="entry name" value="transpos_IS1182"/>
    <property type="match status" value="1"/>
</dbReference>
<name>A0AA40VVZ3_9NOST</name>
<gene>
    <name evidence="3" type="ORF">FNW02_37700</name>
</gene>
<dbReference type="PANTHER" id="PTHR35604:SF2">
    <property type="entry name" value="TRANSPOSASE INSH FOR INSERTION SEQUENCE ELEMENT IS5A-RELATED"/>
    <property type="match status" value="1"/>
</dbReference>